<dbReference type="AlphaFoldDB" id="A0A7W7R3I0"/>
<feature type="compositionally biased region" description="Low complexity" evidence="10">
    <location>
        <begin position="452"/>
        <end position="465"/>
    </location>
</feature>
<dbReference type="InterPro" id="IPR000719">
    <property type="entry name" value="Prot_kinase_dom"/>
</dbReference>
<sequence length="482" mass="51095">MSEDGSTGVDQSQGQLHSLGHGRYVLQRLLGEGGMASVHLAYDNVLGRNVAVKTLHTELGREQSFRERFRREAQAVARLQHTNIVAVHDTGEEVAPDGSTTPYIVMEYVEGHSLRDVLNQAIAEHGAMPADQALKITSAVLAALDTSHDQGLVHRDIKPGNVMVNTKGEVKVMDFGIARAMQSGVTSMTQTGMVVGTPQYLSPEQALGKSVDARSDLYSVGCMLFELLTGQLPFDGDSPFSIAYKHVQEQPPAPSSLNRAVTPAVDALVARSLRKDPAHRFPTAQTMRDEVERVASGEKNGGASLTASPLVISEGPRAAHASSSLTNFPPVGGDINTPGPQVRQPYQPQQVASPYAPQTPPPAYGPTPPQAPTPQPYAQPYQTPAPQLYQTPTSFPQQAQTPAPMPQAVPYLPPQPVKSGNGCSTALVVVGVVIGVIVLMIIIIAIVATKSGSSSSEPRLPSQVSRLDRSAGPGAGQFPDLT</sequence>
<protein>
    <recommendedName>
        <fullName evidence="1">non-specific serine/threonine protein kinase</fullName>
        <ecNumber evidence="1">2.7.11.1</ecNumber>
    </recommendedName>
</protein>
<feature type="compositionally biased region" description="Low complexity" evidence="10">
    <location>
        <begin position="378"/>
        <end position="402"/>
    </location>
</feature>
<dbReference type="Proteomes" id="UP000540506">
    <property type="component" value="Unassembled WGS sequence"/>
</dbReference>
<dbReference type="PROSITE" id="PS00107">
    <property type="entry name" value="PROTEIN_KINASE_ATP"/>
    <property type="match status" value="1"/>
</dbReference>
<dbReference type="InterPro" id="IPR017441">
    <property type="entry name" value="Protein_kinase_ATP_BS"/>
</dbReference>
<name>A0A7W7R3I0_KITKI</name>
<evidence type="ECO:0000256" key="10">
    <source>
        <dbReference type="SAM" id="MobiDB-lite"/>
    </source>
</evidence>
<evidence type="ECO:0000313" key="13">
    <source>
        <dbReference type="EMBL" id="MBB4924514.1"/>
    </source>
</evidence>
<keyword evidence="3 13" id="KW-0808">Transferase</keyword>
<keyword evidence="11" id="KW-0812">Transmembrane</keyword>
<comment type="catalytic activity">
    <reaction evidence="7">
        <text>L-threonyl-[protein] + ATP = O-phospho-L-threonyl-[protein] + ADP + H(+)</text>
        <dbReference type="Rhea" id="RHEA:46608"/>
        <dbReference type="Rhea" id="RHEA-COMP:11060"/>
        <dbReference type="Rhea" id="RHEA-COMP:11605"/>
        <dbReference type="ChEBI" id="CHEBI:15378"/>
        <dbReference type="ChEBI" id="CHEBI:30013"/>
        <dbReference type="ChEBI" id="CHEBI:30616"/>
        <dbReference type="ChEBI" id="CHEBI:61977"/>
        <dbReference type="ChEBI" id="CHEBI:456216"/>
        <dbReference type="EC" id="2.7.11.1"/>
    </reaction>
</comment>
<gene>
    <name evidence="13" type="ORF">FHR34_003507</name>
</gene>
<dbReference type="InterPro" id="IPR008271">
    <property type="entry name" value="Ser/Thr_kinase_AS"/>
</dbReference>
<dbReference type="GO" id="GO:0004674">
    <property type="term" value="F:protein serine/threonine kinase activity"/>
    <property type="evidence" value="ECO:0007669"/>
    <property type="project" value="UniProtKB-KW"/>
</dbReference>
<evidence type="ECO:0000256" key="2">
    <source>
        <dbReference type="ARBA" id="ARBA00022527"/>
    </source>
</evidence>
<evidence type="ECO:0000256" key="11">
    <source>
        <dbReference type="SAM" id="Phobius"/>
    </source>
</evidence>
<keyword evidence="6 9" id="KW-0067">ATP-binding</keyword>
<feature type="compositionally biased region" description="Pro residues" evidence="10">
    <location>
        <begin position="357"/>
        <end position="377"/>
    </location>
</feature>
<dbReference type="CDD" id="cd14014">
    <property type="entry name" value="STKc_PknB_like"/>
    <property type="match status" value="1"/>
</dbReference>
<dbReference type="RefSeq" id="WP_184936448.1">
    <property type="nucleotide sequence ID" value="NZ_JACHJV010000001.1"/>
</dbReference>
<evidence type="ECO:0000256" key="5">
    <source>
        <dbReference type="ARBA" id="ARBA00022777"/>
    </source>
</evidence>
<keyword evidence="4 9" id="KW-0547">Nucleotide-binding</keyword>
<evidence type="ECO:0000259" key="12">
    <source>
        <dbReference type="PROSITE" id="PS50011"/>
    </source>
</evidence>
<comment type="catalytic activity">
    <reaction evidence="8">
        <text>L-seryl-[protein] + ATP = O-phospho-L-seryl-[protein] + ADP + H(+)</text>
        <dbReference type="Rhea" id="RHEA:17989"/>
        <dbReference type="Rhea" id="RHEA-COMP:9863"/>
        <dbReference type="Rhea" id="RHEA-COMP:11604"/>
        <dbReference type="ChEBI" id="CHEBI:15378"/>
        <dbReference type="ChEBI" id="CHEBI:29999"/>
        <dbReference type="ChEBI" id="CHEBI:30616"/>
        <dbReference type="ChEBI" id="CHEBI:83421"/>
        <dbReference type="ChEBI" id="CHEBI:456216"/>
        <dbReference type="EC" id="2.7.11.1"/>
    </reaction>
</comment>
<dbReference type="Gene3D" id="1.10.510.10">
    <property type="entry name" value="Transferase(Phosphotransferase) domain 1"/>
    <property type="match status" value="1"/>
</dbReference>
<dbReference type="EC" id="2.7.11.1" evidence="1"/>
<dbReference type="PROSITE" id="PS00108">
    <property type="entry name" value="PROTEIN_KINASE_ST"/>
    <property type="match status" value="1"/>
</dbReference>
<feature type="domain" description="Protein kinase" evidence="12">
    <location>
        <begin position="24"/>
        <end position="292"/>
    </location>
</feature>
<dbReference type="SMART" id="SM00220">
    <property type="entry name" value="S_TKc"/>
    <property type="match status" value="1"/>
</dbReference>
<accession>A0A7W7R3I0</accession>
<evidence type="ECO:0000256" key="4">
    <source>
        <dbReference type="ARBA" id="ARBA00022741"/>
    </source>
</evidence>
<keyword evidence="5 13" id="KW-0418">Kinase</keyword>
<dbReference type="FunFam" id="1.10.510.10:FF:000021">
    <property type="entry name" value="Serine/threonine protein kinase"/>
    <property type="match status" value="1"/>
</dbReference>
<dbReference type="GO" id="GO:0005524">
    <property type="term" value="F:ATP binding"/>
    <property type="evidence" value="ECO:0007669"/>
    <property type="project" value="UniProtKB-UniRule"/>
</dbReference>
<dbReference type="FunFam" id="3.30.200.20:FF:000035">
    <property type="entry name" value="Serine/threonine protein kinase Stk1"/>
    <property type="match status" value="1"/>
</dbReference>
<keyword evidence="11" id="KW-0472">Membrane</keyword>
<proteinExistence type="predicted"/>
<organism evidence="13 14">
    <name type="scientific">Kitasatospora kifunensis</name>
    <name type="common">Streptomyces kifunensis</name>
    <dbReference type="NCBI Taxonomy" id="58351"/>
    <lineage>
        <taxon>Bacteria</taxon>
        <taxon>Bacillati</taxon>
        <taxon>Actinomycetota</taxon>
        <taxon>Actinomycetes</taxon>
        <taxon>Kitasatosporales</taxon>
        <taxon>Streptomycetaceae</taxon>
        <taxon>Kitasatospora</taxon>
    </lineage>
</organism>
<evidence type="ECO:0000256" key="1">
    <source>
        <dbReference type="ARBA" id="ARBA00012513"/>
    </source>
</evidence>
<evidence type="ECO:0000256" key="6">
    <source>
        <dbReference type="ARBA" id="ARBA00022840"/>
    </source>
</evidence>
<feature type="region of interest" description="Disordered" evidence="10">
    <location>
        <begin position="276"/>
        <end position="410"/>
    </location>
</feature>
<keyword evidence="11" id="KW-1133">Transmembrane helix</keyword>
<evidence type="ECO:0000256" key="8">
    <source>
        <dbReference type="ARBA" id="ARBA00048679"/>
    </source>
</evidence>
<feature type="compositionally biased region" description="Basic and acidic residues" evidence="10">
    <location>
        <begin position="287"/>
        <end position="296"/>
    </location>
</feature>
<evidence type="ECO:0000256" key="3">
    <source>
        <dbReference type="ARBA" id="ARBA00022679"/>
    </source>
</evidence>
<dbReference type="PROSITE" id="PS50011">
    <property type="entry name" value="PROTEIN_KINASE_DOM"/>
    <property type="match status" value="1"/>
</dbReference>
<feature type="binding site" evidence="9">
    <location>
        <position position="53"/>
    </location>
    <ligand>
        <name>ATP</name>
        <dbReference type="ChEBI" id="CHEBI:30616"/>
    </ligand>
</feature>
<dbReference type="Gene3D" id="3.30.200.20">
    <property type="entry name" value="Phosphorylase Kinase, domain 1"/>
    <property type="match status" value="1"/>
</dbReference>
<dbReference type="PANTHER" id="PTHR43289:SF34">
    <property type="entry name" value="SERINE_THREONINE-PROTEIN KINASE YBDM-RELATED"/>
    <property type="match status" value="1"/>
</dbReference>
<reference evidence="13 14" key="1">
    <citation type="submission" date="2020-08" db="EMBL/GenBank/DDBJ databases">
        <title>Sequencing the genomes of 1000 actinobacteria strains.</title>
        <authorList>
            <person name="Klenk H.-P."/>
        </authorList>
    </citation>
    <scope>NUCLEOTIDE SEQUENCE [LARGE SCALE GENOMIC DNA]</scope>
    <source>
        <strain evidence="13 14">DSM 41654</strain>
    </source>
</reference>
<keyword evidence="14" id="KW-1185">Reference proteome</keyword>
<feature type="compositionally biased region" description="Low complexity" evidence="10">
    <location>
        <begin position="338"/>
        <end position="356"/>
    </location>
</feature>
<dbReference type="Pfam" id="PF00069">
    <property type="entry name" value="Pkinase"/>
    <property type="match status" value="1"/>
</dbReference>
<dbReference type="GO" id="GO:0045717">
    <property type="term" value="P:negative regulation of fatty acid biosynthetic process"/>
    <property type="evidence" value="ECO:0007669"/>
    <property type="project" value="UniProtKB-ARBA"/>
</dbReference>
<dbReference type="EMBL" id="JACHJV010000001">
    <property type="protein sequence ID" value="MBB4924514.1"/>
    <property type="molecule type" value="Genomic_DNA"/>
</dbReference>
<evidence type="ECO:0000256" key="7">
    <source>
        <dbReference type="ARBA" id="ARBA00047899"/>
    </source>
</evidence>
<comment type="caution">
    <text evidence="13">The sequence shown here is derived from an EMBL/GenBank/DDBJ whole genome shotgun (WGS) entry which is preliminary data.</text>
</comment>
<keyword evidence="2" id="KW-0723">Serine/threonine-protein kinase</keyword>
<dbReference type="SUPFAM" id="SSF56112">
    <property type="entry name" value="Protein kinase-like (PK-like)"/>
    <property type="match status" value="1"/>
</dbReference>
<evidence type="ECO:0000313" key="14">
    <source>
        <dbReference type="Proteomes" id="UP000540506"/>
    </source>
</evidence>
<feature type="transmembrane region" description="Helical" evidence="11">
    <location>
        <begin position="426"/>
        <end position="449"/>
    </location>
</feature>
<evidence type="ECO:0000256" key="9">
    <source>
        <dbReference type="PROSITE-ProRule" id="PRU10141"/>
    </source>
</evidence>
<feature type="region of interest" description="Disordered" evidence="10">
    <location>
        <begin position="452"/>
        <end position="482"/>
    </location>
</feature>
<dbReference type="PANTHER" id="PTHR43289">
    <property type="entry name" value="MITOGEN-ACTIVATED PROTEIN KINASE KINASE KINASE 20-RELATED"/>
    <property type="match status" value="1"/>
</dbReference>
<dbReference type="InterPro" id="IPR011009">
    <property type="entry name" value="Kinase-like_dom_sf"/>
</dbReference>